<reference evidence="10" key="2">
    <citation type="journal article" date="2014" name="J. Gen. Virol.">
        <title>High prevalence and genetic diversity of porcine bocaviruses in pigs in the USA, and identification of multiple novel porcine bocaviruses.</title>
        <authorList>
            <person name="Jiang Y.H."/>
            <person name="Xiao C.T."/>
            <person name="Yin S.H."/>
            <person name="Gerber P.F."/>
            <person name="Halbur P.G."/>
            <person name="Opriessnig T."/>
        </authorList>
    </citation>
    <scope>NUCLEOTIDE SEQUENCE</scope>
    <source>
        <strain evidence="10">MN154-1</strain>
    </source>
</reference>
<feature type="region of interest" description="Disordered" evidence="9">
    <location>
        <begin position="1"/>
        <end position="104"/>
    </location>
</feature>
<dbReference type="GO" id="GO:0042025">
    <property type="term" value="C:host cell nucleus"/>
    <property type="evidence" value="ECO:0007669"/>
    <property type="project" value="UniProtKB-SubCell"/>
</dbReference>
<evidence type="ECO:0000256" key="3">
    <source>
        <dbReference type="ARBA" id="ARBA00020315"/>
    </source>
</evidence>
<name>W8GNB7_9VIRU</name>
<evidence type="ECO:0000256" key="4">
    <source>
        <dbReference type="ARBA" id="ARBA00022562"/>
    </source>
</evidence>
<reference evidence="10" key="1">
    <citation type="submission" date="2013-05" db="EMBL/GenBank/DDBJ databases">
        <authorList>
            <person name="Jiang Y."/>
            <person name="Opriessnig T."/>
        </authorList>
    </citation>
    <scope>NUCLEOTIDE SEQUENCE</scope>
    <source>
        <strain evidence="10">MN154-1</strain>
    </source>
</reference>
<comment type="function">
    <text evidence="8">Required for the expression of the capsid proteins. Performs the splicing and internal polyadenylation of the viral capsid-encoding mRNA precursor, which allows its maturation and expression. Transactivates the viral promoter.</text>
</comment>
<organism evidence="10">
    <name type="scientific">Porcine bocavirus 3</name>
    <dbReference type="NCBI Taxonomy" id="1084715"/>
    <lineage>
        <taxon>Viruses</taxon>
        <taxon>Monodnaviria</taxon>
        <taxon>Shotokuvirae</taxon>
        <taxon>Cossaviricota</taxon>
        <taxon>Quintoviricetes</taxon>
        <taxon>Piccovirales</taxon>
        <taxon>Parvoviridae</taxon>
        <taxon>Parvovirinae</taxon>
        <taxon>Bocaparvovirus</taxon>
        <taxon>Bocaparvovirus ungulate5</taxon>
    </lineage>
</organism>
<sequence>MSLKYSDTKSASKSNRFSPYSTTQARDRRLGEETSRSTAEREHGTSSSGRTGPGIRPGSSSPSIESSGRGRREPWSQSSGSAAGNPWKSRKTAKPRANPAQVFAEHRKREGIQFDFCGFYYHSTRIASKGTRYIFDMAKKDFQSVAKQNCVTWDQHRELLFTFKRCLDNMYRSMMYHFRFTPCQKCEYWDDFYRQHLANVTPIETVPPSSIEVSDVEMLEAVESMNES</sequence>
<dbReference type="InterPro" id="IPR021075">
    <property type="entry name" value="Bocavirus_NP1"/>
</dbReference>
<evidence type="ECO:0000313" key="10">
    <source>
        <dbReference type="EMBL" id="AHK26982.1"/>
    </source>
</evidence>
<evidence type="ECO:0000256" key="7">
    <source>
        <dbReference type="ARBA" id="ARBA00023163"/>
    </source>
</evidence>
<protein>
    <recommendedName>
        <fullName evidence="3">Non-structural protein NP-1</fullName>
    </recommendedName>
</protein>
<evidence type="ECO:0000256" key="5">
    <source>
        <dbReference type="ARBA" id="ARBA00023015"/>
    </source>
</evidence>
<accession>W8GNB7</accession>
<comment type="similarity">
    <text evidence="2">Belongs to the Bocaparvovirus Non-structural protein NP-1 family.</text>
</comment>
<evidence type="ECO:0000256" key="9">
    <source>
        <dbReference type="SAM" id="MobiDB-lite"/>
    </source>
</evidence>
<feature type="compositionally biased region" description="Basic and acidic residues" evidence="9">
    <location>
        <begin position="25"/>
        <end position="44"/>
    </location>
</feature>
<feature type="compositionally biased region" description="Low complexity" evidence="9">
    <location>
        <begin position="45"/>
        <end position="67"/>
    </location>
</feature>
<proteinExistence type="inferred from homology"/>
<keyword evidence="6" id="KW-0010">Activator</keyword>
<evidence type="ECO:0000256" key="1">
    <source>
        <dbReference type="ARBA" id="ARBA00004147"/>
    </source>
</evidence>
<keyword evidence="5" id="KW-0805">Transcription regulation</keyword>
<evidence type="ECO:0000256" key="6">
    <source>
        <dbReference type="ARBA" id="ARBA00023159"/>
    </source>
</evidence>
<keyword evidence="4" id="KW-1048">Host nucleus</keyword>
<feature type="compositionally biased region" description="Polar residues" evidence="9">
    <location>
        <begin position="8"/>
        <end position="24"/>
    </location>
</feature>
<comment type="subcellular location">
    <subcellularLocation>
        <location evidence="1">Host nucleus</location>
    </subcellularLocation>
</comment>
<evidence type="ECO:0000256" key="8">
    <source>
        <dbReference type="ARBA" id="ARBA00045895"/>
    </source>
</evidence>
<keyword evidence="7" id="KW-0804">Transcription</keyword>
<dbReference type="EMBL" id="KF025384">
    <property type="protein sequence ID" value="AHK26982.1"/>
    <property type="molecule type" value="Genomic_DNA"/>
</dbReference>
<dbReference type="Pfam" id="PF11733">
    <property type="entry name" value="NP1-WLL"/>
    <property type="match status" value="1"/>
</dbReference>
<evidence type="ECO:0000256" key="2">
    <source>
        <dbReference type="ARBA" id="ARBA00007126"/>
    </source>
</evidence>